<gene>
    <name evidence="1" type="ORF">Q3V37_25600</name>
</gene>
<dbReference type="EMBL" id="CP130472">
    <property type="protein sequence ID" value="WLS44728.1"/>
    <property type="molecule type" value="Genomic_DNA"/>
</dbReference>
<protein>
    <submittedName>
        <fullName evidence="1">Uncharacterized protein</fullName>
    </submittedName>
</protein>
<dbReference type="RefSeq" id="WP_306271918.1">
    <property type="nucleotide sequence ID" value="NZ_CP130472.1"/>
</dbReference>
<evidence type="ECO:0000313" key="2">
    <source>
        <dbReference type="Proteomes" id="UP001235874"/>
    </source>
</evidence>
<accession>A0AAJ6L4M1</accession>
<sequence>MADGPATTGPPARWSYPGVVVAMVETGAMPQIEAMPARLAAVYRQAAATESINRGRGVVSLS</sequence>
<evidence type="ECO:0000313" key="1">
    <source>
        <dbReference type="EMBL" id="WLS44728.1"/>
    </source>
</evidence>
<dbReference type="AlphaFoldDB" id="A0AAJ6L4M1"/>
<dbReference type="KEGG" id="mprn:Q3V37_25600"/>
<proteinExistence type="predicted"/>
<organism evidence="1 2">
    <name type="scientific">Micromonospora profundi</name>
    <dbReference type="NCBI Taxonomy" id="1420889"/>
    <lineage>
        <taxon>Bacteria</taxon>
        <taxon>Bacillati</taxon>
        <taxon>Actinomycetota</taxon>
        <taxon>Actinomycetes</taxon>
        <taxon>Micromonosporales</taxon>
        <taxon>Micromonosporaceae</taxon>
        <taxon>Micromonospora</taxon>
    </lineage>
</organism>
<dbReference type="Proteomes" id="UP001235874">
    <property type="component" value="Chromosome"/>
</dbReference>
<reference evidence="1 2" key="1">
    <citation type="submission" date="2023-07" db="EMBL/GenBank/DDBJ databases">
        <title>Micromonospora profundi TRM 95458 converts glycerol to a new osmotic compound.</title>
        <authorList>
            <person name="Lu D."/>
        </authorList>
    </citation>
    <scope>NUCLEOTIDE SEQUENCE [LARGE SCALE GENOMIC DNA]</scope>
    <source>
        <strain evidence="1 2">TRM95458</strain>
    </source>
</reference>
<keyword evidence="2" id="KW-1185">Reference proteome</keyword>
<name>A0AAJ6L4M1_9ACTN</name>